<evidence type="ECO:0008006" key="3">
    <source>
        <dbReference type="Google" id="ProtNLM"/>
    </source>
</evidence>
<name>A0A1F6EDE9_9BACT</name>
<dbReference type="AlphaFoldDB" id="A0A1F6EDE9"/>
<accession>A0A1F6EDE9</accession>
<proteinExistence type="predicted"/>
<organism evidence="1 2">
    <name type="scientific">Candidatus Kaiserbacteria bacterium RIFCSPLOWO2_01_FULL_51_21</name>
    <dbReference type="NCBI Taxonomy" id="1798508"/>
    <lineage>
        <taxon>Bacteria</taxon>
        <taxon>Candidatus Kaiseribacteriota</taxon>
    </lineage>
</organism>
<dbReference type="Proteomes" id="UP000179115">
    <property type="component" value="Unassembled WGS sequence"/>
</dbReference>
<protein>
    <recommendedName>
        <fullName evidence="3">DUF4157 domain-containing protein</fullName>
    </recommendedName>
</protein>
<dbReference type="STRING" id="1798508.A3A35_00585"/>
<reference evidence="1 2" key="1">
    <citation type="journal article" date="2016" name="Nat. Commun.">
        <title>Thousands of microbial genomes shed light on interconnected biogeochemical processes in an aquifer system.</title>
        <authorList>
            <person name="Anantharaman K."/>
            <person name="Brown C.T."/>
            <person name="Hug L.A."/>
            <person name="Sharon I."/>
            <person name="Castelle C.J."/>
            <person name="Probst A.J."/>
            <person name="Thomas B.C."/>
            <person name="Singh A."/>
            <person name="Wilkins M.J."/>
            <person name="Karaoz U."/>
            <person name="Brodie E.L."/>
            <person name="Williams K.H."/>
            <person name="Hubbard S.S."/>
            <person name="Banfield J.F."/>
        </authorList>
    </citation>
    <scope>NUCLEOTIDE SEQUENCE [LARGE SCALE GENOMIC DNA]</scope>
</reference>
<sequence>MGLIVGIISLPKKVKAVESPRAIVLEVKSFWWTFGYFKNARAVTIGHCVLLSLTIRPRDLEHELIHVLQFARAPIIYPALYYVELIRKGYKNNKYEEEAHRIAGNVYKEK</sequence>
<evidence type="ECO:0000313" key="1">
    <source>
        <dbReference type="EMBL" id="OGG71651.1"/>
    </source>
</evidence>
<dbReference type="EMBL" id="MFLV01000011">
    <property type="protein sequence ID" value="OGG71651.1"/>
    <property type="molecule type" value="Genomic_DNA"/>
</dbReference>
<gene>
    <name evidence="1" type="ORF">A3A35_00585</name>
</gene>
<evidence type="ECO:0000313" key="2">
    <source>
        <dbReference type="Proteomes" id="UP000179115"/>
    </source>
</evidence>
<comment type="caution">
    <text evidence="1">The sequence shown here is derived from an EMBL/GenBank/DDBJ whole genome shotgun (WGS) entry which is preliminary data.</text>
</comment>